<sequence>MNPHILLSADEPVCDFPRLHYLKIRNASSFIIFSKIRSPSLSTLQINTSLSKHRVYYHHDAITVQQRLWTTFPQLIDFLQESGSSIREFHLRCWFLQDNEALRRLLGSLSSVHRLCLDTWFTDESESICDNVGDDRAQAQNSQALLPFIRKICMHSPDVDPYGTESGPMIRKSSYWRSFSAFLHSRNLTSESKTSDSAPGAITESNGLDASFMDVNNTDRPNLLVCLPDKVKAVFDETQRKPFESIRELDGISITIQAQRTCEYDTVW</sequence>
<protein>
    <submittedName>
        <fullName evidence="1">Uncharacterized protein</fullName>
    </submittedName>
</protein>
<reference evidence="1" key="1">
    <citation type="submission" date="2022-06" db="EMBL/GenBank/DDBJ databases">
        <title>Genome Sequence of Candolleomyces eurysporus.</title>
        <authorList>
            <person name="Buettner E."/>
        </authorList>
    </citation>
    <scope>NUCLEOTIDE SEQUENCE</scope>
    <source>
        <strain evidence="1">VTCC 930004</strain>
    </source>
</reference>
<name>A0A9W8J356_9AGAR</name>
<organism evidence="1 2">
    <name type="scientific">Candolleomyces eurysporus</name>
    <dbReference type="NCBI Taxonomy" id="2828524"/>
    <lineage>
        <taxon>Eukaryota</taxon>
        <taxon>Fungi</taxon>
        <taxon>Dikarya</taxon>
        <taxon>Basidiomycota</taxon>
        <taxon>Agaricomycotina</taxon>
        <taxon>Agaricomycetes</taxon>
        <taxon>Agaricomycetidae</taxon>
        <taxon>Agaricales</taxon>
        <taxon>Agaricineae</taxon>
        <taxon>Psathyrellaceae</taxon>
        <taxon>Candolleomyces</taxon>
    </lineage>
</organism>
<dbReference type="EMBL" id="JANBPK010000999">
    <property type="protein sequence ID" value="KAJ2927377.1"/>
    <property type="molecule type" value="Genomic_DNA"/>
</dbReference>
<dbReference type="Proteomes" id="UP001140091">
    <property type="component" value="Unassembled WGS sequence"/>
</dbReference>
<evidence type="ECO:0000313" key="2">
    <source>
        <dbReference type="Proteomes" id="UP001140091"/>
    </source>
</evidence>
<gene>
    <name evidence="1" type="ORF">H1R20_g9708</name>
</gene>
<keyword evidence="2" id="KW-1185">Reference proteome</keyword>
<accession>A0A9W8J356</accession>
<evidence type="ECO:0000313" key="1">
    <source>
        <dbReference type="EMBL" id="KAJ2927377.1"/>
    </source>
</evidence>
<dbReference type="AlphaFoldDB" id="A0A9W8J356"/>
<feature type="non-terminal residue" evidence="1">
    <location>
        <position position="268"/>
    </location>
</feature>
<proteinExistence type="predicted"/>
<comment type="caution">
    <text evidence="1">The sequence shown here is derived from an EMBL/GenBank/DDBJ whole genome shotgun (WGS) entry which is preliminary data.</text>
</comment>